<dbReference type="InterPro" id="IPR036138">
    <property type="entry name" value="PBP_dimer_sf"/>
</dbReference>
<dbReference type="PANTHER" id="PTHR30627">
    <property type="entry name" value="PEPTIDOGLYCAN D,D-TRANSPEPTIDASE"/>
    <property type="match status" value="1"/>
</dbReference>
<evidence type="ECO:0000256" key="4">
    <source>
        <dbReference type="ARBA" id="ARBA00022519"/>
    </source>
</evidence>
<evidence type="ECO:0000256" key="5">
    <source>
        <dbReference type="ARBA" id="ARBA00022645"/>
    </source>
</evidence>
<keyword evidence="13 14" id="KW-0961">Cell wall biogenesis/degradation</keyword>
<keyword evidence="12 14" id="KW-0472">Membrane</keyword>
<reference evidence="18 19" key="1">
    <citation type="submission" date="2023-07" db="EMBL/GenBank/DDBJ databases">
        <title>Sorghum-associated microbial communities from plants grown in Nebraska, USA.</title>
        <authorList>
            <person name="Schachtman D."/>
        </authorList>
    </citation>
    <scope>NUCLEOTIDE SEQUENCE [LARGE SCALE GENOMIC DNA]</scope>
    <source>
        <strain evidence="18 19">4099</strain>
    </source>
</reference>
<evidence type="ECO:0000256" key="12">
    <source>
        <dbReference type="ARBA" id="ARBA00023136"/>
    </source>
</evidence>
<evidence type="ECO:0000256" key="14">
    <source>
        <dbReference type="HAMAP-Rule" id="MF_02081"/>
    </source>
</evidence>
<sequence length="688" mass="74730">MARRGRRPDIRNNAAEAAAFRTRAVIGFGAVVLALGVLAGWYFKLQVVDHDIYAKRSEANRIKPRPVVPGRGLILDRKGRILAENEQAYRLEVTPEEAGDTRRLISELSRIIALSPDDIARFDRERKAQRGFRAVTLKLRISEDEMARFALDRWRFPGVEVVPYLNRYYPYGDLFAHVVGYVGRTDESDVTRYGQAHLLYPQTGRTGLERYYDEALRGKIGYEQVETNVEGRALRRLGLLPATAGADLRLSVDADLQQAMVLAFGGLHGSAVAVDPATGNILGMVSLPSFDPNLFVNGISHDDYRSLMDDPARPLFNRNVLGGGPPGSTIKPLVALAGVDSGLRTPESRVFSTGEFFIPGQRRGYRDAARGAGWTDLRDSIARSVNYYYYQLAYEMGIERFDQYMTRYGFGQPTGIDLLGENAGIVPSPRFKASRTREPWYAGETVIAGIGQGYWIATALQLARGTAAIANGGQLNTLHLANERRDGFDAPWRLVPRPPSTSITDNPAHLRAVQEGMVTTIHGRGTGTRMAIGAEYRMAGKTGTAQRVSRRGNASTDPRNLPYHLRHQALFVGYAPAENPTIAVAITVEHGGYGGSTAAPIARRIFDAWLLGKMPEVEIDAATGAPAAVAAIVPEAELAPEPSFEAVVAGVRTAPRDANGKFPGVPPASAPATSAPSNGDAAPTEPTP</sequence>
<dbReference type="SUPFAM" id="SSF56519">
    <property type="entry name" value="Penicillin binding protein dimerisation domain"/>
    <property type="match status" value="1"/>
</dbReference>
<comment type="catalytic activity">
    <reaction evidence="14">
        <text>Preferential cleavage: (Ac)2-L-Lys-D-Ala-|-D-Ala. Also transpeptidation of peptidyl-alanyl moieties that are N-acyl substituents of D-alanine.</text>
        <dbReference type="EC" id="3.4.16.4"/>
    </reaction>
</comment>
<dbReference type="Gene3D" id="3.40.710.10">
    <property type="entry name" value="DD-peptidase/beta-lactamase superfamily"/>
    <property type="match status" value="1"/>
</dbReference>
<evidence type="ECO:0000313" key="18">
    <source>
        <dbReference type="EMBL" id="MDR7193434.1"/>
    </source>
</evidence>
<name>A0ABU1XXE0_9GAMM</name>
<dbReference type="Proteomes" id="UP001256588">
    <property type="component" value="Unassembled WGS sequence"/>
</dbReference>
<keyword evidence="5 14" id="KW-0121">Carboxypeptidase</keyword>
<accession>A0ABU1XXE0</accession>
<evidence type="ECO:0000259" key="16">
    <source>
        <dbReference type="Pfam" id="PF00905"/>
    </source>
</evidence>
<evidence type="ECO:0000256" key="15">
    <source>
        <dbReference type="SAM" id="MobiDB-lite"/>
    </source>
</evidence>
<evidence type="ECO:0000313" key="19">
    <source>
        <dbReference type="Proteomes" id="UP001256588"/>
    </source>
</evidence>
<evidence type="ECO:0000256" key="2">
    <source>
        <dbReference type="ARBA" id="ARBA00004236"/>
    </source>
</evidence>
<keyword evidence="11 14" id="KW-1133">Transmembrane helix</keyword>
<dbReference type="PANTHER" id="PTHR30627:SF2">
    <property type="entry name" value="PEPTIDOGLYCAN D,D-TRANSPEPTIDASE MRDA"/>
    <property type="match status" value="1"/>
</dbReference>
<evidence type="ECO:0000256" key="9">
    <source>
        <dbReference type="ARBA" id="ARBA00022960"/>
    </source>
</evidence>
<keyword evidence="9 14" id="KW-0133">Cell shape</keyword>
<comment type="caution">
    <text evidence="14">Lacks conserved residue(s) required for the propagation of feature annotation.</text>
</comment>
<protein>
    <recommendedName>
        <fullName evidence="14">Peptidoglycan D,D-transpeptidase MrdA</fullName>
        <ecNumber evidence="14">3.4.16.4</ecNumber>
    </recommendedName>
    <alternativeName>
        <fullName evidence="14">Penicillin-binding protein 2</fullName>
        <shortName evidence="14">PBP-2</shortName>
    </alternativeName>
</protein>
<dbReference type="RefSeq" id="WP_310235654.1">
    <property type="nucleotide sequence ID" value="NZ_JAVDWO010000008.1"/>
</dbReference>
<feature type="domain" description="Penicillin-binding protein dimerisation" evidence="17">
    <location>
        <begin position="68"/>
        <end position="236"/>
    </location>
</feature>
<feature type="domain" description="Penicillin-binding protein transpeptidase" evidence="16">
    <location>
        <begin position="269"/>
        <end position="606"/>
    </location>
</feature>
<dbReference type="InterPro" id="IPR017790">
    <property type="entry name" value="Penicillin-binding_protein_2"/>
</dbReference>
<dbReference type="Pfam" id="PF03717">
    <property type="entry name" value="PBP_dimer"/>
    <property type="match status" value="1"/>
</dbReference>
<comment type="subcellular location">
    <subcellularLocation>
        <location evidence="14">Cell inner membrane</location>
        <topology evidence="14">Single-pass membrane protein</topology>
    </subcellularLocation>
    <subcellularLocation>
        <location evidence="2">Cell membrane</location>
    </subcellularLocation>
    <subcellularLocation>
        <location evidence="1">Membrane</location>
        <topology evidence="1">Single-pass membrane protein</topology>
    </subcellularLocation>
</comment>
<evidence type="ECO:0000256" key="13">
    <source>
        <dbReference type="ARBA" id="ARBA00023316"/>
    </source>
</evidence>
<evidence type="ECO:0000256" key="10">
    <source>
        <dbReference type="ARBA" id="ARBA00022984"/>
    </source>
</evidence>
<evidence type="ECO:0000259" key="17">
    <source>
        <dbReference type="Pfam" id="PF03717"/>
    </source>
</evidence>
<keyword evidence="7 14" id="KW-0812">Transmembrane</keyword>
<organism evidence="18 19">
    <name type="scientific">Luteimonas terrae</name>
    <dbReference type="NCBI Taxonomy" id="1530191"/>
    <lineage>
        <taxon>Bacteria</taxon>
        <taxon>Pseudomonadati</taxon>
        <taxon>Pseudomonadota</taxon>
        <taxon>Gammaproteobacteria</taxon>
        <taxon>Lysobacterales</taxon>
        <taxon>Lysobacteraceae</taxon>
        <taxon>Luteimonas</taxon>
    </lineage>
</organism>
<comment type="function">
    <text evidence="14">Catalyzes cross-linking of the peptidoglycan cell wall.</text>
</comment>
<evidence type="ECO:0000256" key="8">
    <source>
        <dbReference type="ARBA" id="ARBA00022801"/>
    </source>
</evidence>
<comment type="similarity">
    <text evidence="14">Belongs to the transpeptidase family. MrdA subfamily.</text>
</comment>
<dbReference type="SUPFAM" id="SSF56601">
    <property type="entry name" value="beta-lactamase/transpeptidase-like"/>
    <property type="match status" value="1"/>
</dbReference>
<evidence type="ECO:0000256" key="3">
    <source>
        <dbReference type="ARBA" id="ARBA00022475"/>
    </source>
</evidence>
<feature type="active site" description="Acyl-ester intermediate" evidence="14">
    <location>
        <position position="328"/>
    </location>
</feature>
<feature type="region of interest" description="Disordered" evidence="15">
    <location>
        <begin position="655"/>
        <end position="688"/>
    </location>
</feature>
<evidence type="ECO:0000256" key="7">
    <source>
        <dbReference type="ARBA" id="ARBA00022692"/>
    </source>
</evidence>
<dbReference type="InterPro" id="IPR050515">
    <property type="entry name" value="Beta-lactam/transpept"/>
</dbReference>
<keyword evidence="10 14" id="KW-0573">Peptidoglycan synthesis</keyword>
<keyword evidence="8 14" id="KW-0378">Hydrolase</keyword>
<dbReference type="InterPro" id="IPR012338">
    <property type="entry name" value="Beta-lactam/transpept-like"/>
</dbReference>
<keyword evidence="3 14" id="KW-1003">Cell membrane</keyword>
<evidence type="ECO:0000256" key="1">
    <source>
        <dbReference type="ARBA" id="ARBA00004167"/>
    </source>
</evidence>
<keyword evidence="4 14" id="KW-0997">Cell inner membrane</keyword>
<evidence type="ECO:0000256" key="11">
    <source>
        <dbReference type="ARBA" id="ARBA00022989"/>
    </source>
</evidence>
<dbReference type="InterPro" id="IPR001460">
    <property type="entry name" value="PCN-bd_Tpept"/>
</dbReference>
<evidence type="ECO:0000256" key="6">
    <source>
        <dbReference type="ARBA" id="ARBA00022670"/>
    </source>
</evidence>
<comment type="pathway">
    <text evidence="14">Cell wall biogenesis; peptidoglycan biosynthesis.</text>
</comment>
<dbReference type="EC" id="3.4.16.4" evidence="14"/>
<dbReference type="Pfam" id="PF00905">
    <property type="entry name" value="Transpeptidase"/>
    <property type="match status" value="1"/>
</dbReference>
<dbReference type="InterPro" id="IPR005311">
    <property type="entry name" value="PBP_dimer"/>
</dbReference>
<gene>
    <name evidence="14" type="primary">mrdA</name>
    <name evidence="18" type="ORF">J2W68_002171</name>
</gene>
<dbReference type="Gene3D" id="3.90.1310.10">
    <property type="entry name" value="Penicillin-binding protein 2a (Domain 2)"/>
    <property type="match status" value="1"/>
</dbReference>
<dbReference type="HAMAP" id="MF_02081">
    <property type="entry name" value="MrdA_transpept"/>
    <property type="match status" value="1"/>
</dbReference>
<proteinExistence type="inferred from homology"/>
<dbReference type="NCBIfam" id="TIGR03423">
    <property type="entry name" value="pbp2_mrdA"/>
    <property type="match status" value="1"/>
</dbReference>
<feature type="transmembrane region" description="Helical" evidence="14">
    <location>
        <begin position="20"/>
        <end position="43"/>
    </location>
</feature>
<comment type="caution">
    <text evidence="18">The sequence shown here is derived from an EMBL/GenBank/DDBJ whole genome shotgun (WGS) entry which is preliminary data.</text>
</comment>
<keyword evidence="6 14" id="KW-0645">Protease</keyword>
<dbReference type="EMBL" id="JAVDWO010000008">
    <property type="protein sequence ID" value="MDR7193434.1"/>
    <property type="molecule type" value="Genomic_DNA"/>
</dbReference>
<keyword evidence="19" id="KW-1185">Reference proteome</keyword>